<dbReference type="SUPFAM" id="SSF51735">
    <property type="entry name" value="NAD(P)-binding Rossmann-fold domains"/>
    <property type="match status" value="1"/>
</dbReference>
<dbReference type="PANTHER" id="PTHR43313">
    <property type="entry name" value="SHORT-CHAIN DEHYDROGENASE/REDUCTASE FAMILY 9C"/>
    <property type="match status" value="1"/>
</dbReference>
<proteinExistence type="inferred from homology"/>
<dbReference type="EMBL" id="JAODUP010000016">
    <property type="protein sequence ID" value="KAK2168555.1"/>
    <property type="molecule type" value="Genomic_DNA"/>
</dbReference>
<dbReference type="AlphaFoldDB" id="A0AAD9KD74"/>
<dbReference type="PROSITE" id="PS00061">
    <property type="entry name" value="ADH_SHORT"/>
    <property type="match status" value="1"/>
</dbReference>
<comment type="caution">
    <text evidence="3">The sequence shown here is derived from an EMBL/GenBank/DDBJ whole genome shotgun (WGS) entry which is preliminary data.</text>
</comment>
<reference evidence="3" key="1">
    <citation type="journal article" date="2023" name="Mol. Biol. Evol.">
        <title>Third-Generation Sequencing Reveals the Adaptive Role of the Epigenome in Three Deep-Sea Polychaetes.</title>
        <authorList>
            <person name="Perez M."/>
            <person name="Aroh O."/>
            <person name="Sun Y."/>
            <person name="Lan Y."/>
            <person name="Juniper S.K."/>
            <person name="Young C.R."/>
            <person name="Angers B."/>
            <person name="Qian P.Y."/>
        </authorList>
    </citation>
    <scope>NUCLEOTIDE SEQUENCE</scope>
    <source>
        <strain evidence="3">P08H-3</strain>
    </source>
</reference>
<dbReference type="GO" id="GO:0008202">
    <property type="term" value="P:steroid metabolic process"/>
    <property type="evidence" value="ECO:0007669"/>
    <property type="project" value="TreeGrafter"/>
</dbReference>
<dbReference type="PRINTS" id="PR00080">
    <property type="entry name" value="SDRFAMILY"/>
</dbReference>
<gene>
    <name evidence="3" type="ORF">LSH36_16g13065</name>
</gene>
<sequence>MFWYILILLTLVLWSIYQLYSWWKHRPWVGDLPNKCVFITGCDSGFGWATAKSLYRRRVPVFAGCLTEEGAHRLREETCDGVDTILIDISETKSIERAYKYVCDKLPTGSVLWGIVNNAGIAGVGGPLEFMTRSDYQSVMEVNCFGAVEVARIFLPLIKKSQGRIINTASMIAESPWPNMLPYVISKFAMKAFSGALRREKIQWGINVSTIEPGEFKTNISNPEIFKAKFTKQWNNLDPAIRKEYGQEYFQSVTSAICKNLEAQTAIDLKPVIEAYEHALFAKEPYALYTPGIDSKIIYYLANYCPSFLLDKIIIKTFSAIKPEALKNRL</sequence>
<evidence type="ECO:0000313" key="4">
    <source>
        <dbReference type="Proteomes" id="UP001208570"/>
    </source>
</evidence>
<organism evidence="3 4">
    <name type="scientific">Paralvinella palmiformis</name>
    <dbReference type="NCBI Taxonomy" id="53620"/>
    <lineage>
        <taxon>Eukaryota</taxon>
        <taxon>Metazoa</taxon>
        <taxon>Spiralia</taxon>
        <taxon>Lophotrochozoa</taxon>
        <taxon>Annelida</taxon>
        <taxon>Polychaeta</taxon>
        <taxon>Sedentaria</taxon>
        <taxon>Canalipalpata</taxon>
        <taxon>Terebellida</taxon>
        <taxon>Terebelliformia</taxon>
        <taxon>Alvinellidae</taxon>
        <taxon>Paralvinella</taxon>
    </lineage>
</organism>
<dbReference type="InterPro" id="IPR036291">
    <property type="entry name" value="NAD(P)-bd_dom_sf"/>
</dbReference>
<keyword evidence="1" id="KW-0560">Oxidoreductase</keyword>
<accession>A0AAD9KD74</accession>
<dbReference type="InterPro" id="IPR020904">
    <property type="entry name" value="Sc_DH/Rdtase_CS"/>
</dbReference>
<keyword evidence="4" id="KW-1185">Reference proteome</keyword>
<name>A0AAD9KD74_9ANNE</name>
<dbReference type="GO" id="GO:0016491">
    <property type="term" value="F:oxidoreductase activity"/>
    <property type="evidence" value="ECO:0007669"/>
    <property type="project" value="UniProtKB-KW"/>
</dbReference>
<dbReference type="PANTHER" id="PTHR43313:SF50">
    <property type="entry name" value="GH26015P"/>
    <property type="match status" value="1"/>
</dbReference>
<dbReference type="Pfam" id="PF00106">
    <property type="entry name" value="adh_short"/>
    <property type="match status" value="1"/>
</dbReference>
<evidence type="ECO:0000256" key="2">
    <source>
        <dbReference type="RuleBase" id="RU000363"/>
    </source>
</evidence>
<evidence type="ECO:0000313" key="3">
    <source>
        <dbReference type="EMBL" id="KAK2168555.1"/>
    </source>
</evidence>
<dbReference type="InterPro" id="IPR002347">
    <property type="entry name" value="SDR_fam"/>
</dbReference>
<dbReference type="Proteomes" id="UP001208570">
    <property type="component" value="Unassembled WGS sequence"/>
</dbReference>
<dbReference type="PRINTS" id="PR00081">
    <property type="entry name" value="GDHRDH"/>
</dbReference>
<dbReference type="Gene3D" id="3.40.50.720">
    <property type="entry name" value="NAD(P)-binding Rossmann-like Domain"/>
    <property type="match status" value="1"/>
</dbReference>
<evidence type="ECO:0000256" key="1">
    <source>
        <dbReference type="ARBA" id="ARBA00023002"/>
    </source>
</evidence>
<comment type="similarity">
    <text evidence="2">Belongs to the short-chain dehydrogenases/reductases (SDR) family.</text>
</comment>
<protein>
    <submittedName>
        <fullName evidence="3">Uncharacterized protein</fullName>
    </submittedName>
</protein>